<sequence length="59" mass="6399">MIQRDRSARHYWRPAVAWVSGVQFVNANGGEICVVLAVIRMFQALAAAARCGGRRLAAG</sequence>
<organism evidence="2 4">
    <name type="scientific">Vanilla planifolia</name>
    <name type="common">Vanilla</name>
    <dbReference type="NCBI Taxonomy" id="51239"/>
    <lineage>
        <taxon>Eukaryota</taxon>
        <taxon>Viridiplantae</taxon>
        <taxon>Streptophyta</taxon>
        <taxon>Embryophyta</taxon>
        <taxon>Tracheophyta</taxon>
        <taxon>Spermatophyta</taxon>
        <taxon>Magnoliopsida</taxon>
        <taxon>Liliopsida</taxon>
        <taxon>Asparagales</taxon>
        <taxon>Orchidaceae</taxon>
        <taxon>Vanilloideae</taxon>
        <taxon>Vanilleae</taxon>
        <taxon>Vanilla</taxon>
    </lineage>
</organism>
<proteinExistence type="predicted"/>
<dbReference type="AlphaFoldDB" id="A0A835VNR0"/>
<comment type="caution">
    <text evidence="2">The sequence shown here is derived from an EMBL/GenBank/DDBJ whole genome shotgun (WGS) entry which is preliminary data.</text>
</comment>
<name>A0A835VNR0_VANPL</name>
<keyword evidence="3" id="KW-1185">Reference proteome</keyword>
<reference evidence="3 4" key="1">
    <citation type="journal article" date="2020" name="Nat. Food">
        <title>A phased Vanilla planifolia genome enables genetic improvement of flavour and production.</title>
        <authorList>
            <person name="Hasing T."/>
            <person name="Tang H."/>
            <person name="Brym M."/>
            <person name="Khazi F."/>
            <person name="Huang T."/>
            <person name="Chambers A.H."/>
        </authorList>
    </citation>
    <scope>NUCLEOTIDE SEQUENCE [LARGE SCALE GENOMIC DNA]</scope>
    <source>
        <tissue evidence="2">Leaf</tissue>
    </source>
</reference>
<evidence type="ECO:0000313" key="4">
    <source>
        <dbReference type="Proteomes" id="UP000639772"/>
    </source>
</evidence>
<dbReference type="Proteomes" id="UP000636800">
    <property type="component" value="Chromosome 1"/>
</dbReference>
<protein>
    <submittedName>
        <fullName evidence="2">Uncharacterized protein</fullName>
    </submittedName>
</protein>
<evidence type="ECO:0000313" key="1">
    <source>
        <dbReference type="EMBL" id="KAG0499657.1"/>
    </source>
</evidence>
<evidence type="ECO:0000313" key="2">
    <source>
        <dbReference type="EMBL" id="KAG0503860.1"/>
    </source>
</evidence>
<dbReference type="EMBL" id="JADCNM010000001">
    <property type="protein sequence ID" value="KAG0503860.1"/>
    <property type="molecule type" value="Genomic_DNA"/>
</dbReference>
<accession>A0A835VNR0</accession>
<dbReference type="EMBL" id="JADCNL010000001">
    <property type="protein sequence ID" value="KAG0499657.1"/>
    <property type="molecule type" value="Genomic_DNA"/>
</dbReference>
<dbReference type="Proteomes" id="UP000639772">
    <property type="component" value="Chromosome 1"/>
</dbReference>
<evidence type="ECO:0000313" key="3">
    <source>
        <dbReference type="Proteomes" id="UP000636800"/>
    </source>
</evidence>
<gene>
    <name evidence="2" type="ORF">HPP92_003932</name>
    <name evidence="1" type="ORF">HPP92_004348</name>
</gene>